<dbReference type="GO" id="GO:0015628">
    <property type="term" value="P:protein secretion by the type II secretion system"/>
    <property type="evidence" value="ECO:0007669"/>
    <property type="project" value="InterPro"/>
</dbReference>
<dbReference type="Gene3D" id="3.55.40.10">
    <property type="entry name" value="minor pseudopilin epsh domain"/>
    <property type="match status" value="1"/>
</dbReference>
<evidence type="ECO:0000256" key="11">
    <source>
        <dbReference type="SAM" id="Phobius"/>
    </source>
</evidence>
<evidence type="ECO:0000313" key="15">
    <source>
        <dbReference type="Proteomes" id="UP000243750"/>
    </source>
</evidence>
<evidence type="ECO:0000313" key="13">
    <source>
        <dbReference type="EMBL" id="PCD00820.1"/>
    </source>
</evidence>
<evidence type="ECO:0000256" key="7">
    <source>
        <dbReference type="ARBA" id="ARBA00022989"/>
    </source>
</evidence>
<dbReference type="InterPro" id="IPR022346">
    <property type="entry name" value="T2SS_GspH"/>
</dbReference>
<evidence type="ECO:0000313" key="16">
    <source>
        <dbReference type="Proteomes" id="UP000344571"/>
    </source>
</evidence>
<dbReference type="Proteomes" id="UP000344571">
    <property type="component" value="Chromosome"/>
</dbReference>
<reference evidence="14 16" key="2">
    <citation type="submission" date="2018-10" db="EMBL/GenBank/DDBJ databases">
        <title>Complete genome sequence of Pseudomonas pelagia strain Kongs-67.</title>
        <authorList>
            <person name="Sinha R.K."/>
            <person name="Krishnan K."/>
        </authorList>
    </citation>
    <scope>NUCLEOTIDE SEQUENCE [LARGE SCALE GENOMIC DNA]</scope>
    <source>
        <strain evidence="14 16">Kongs-67</strain>
    </source>
</reference>
<proteinExistence type="inferred from homology"/>
<dbReference type="SUPFAM" id="SSF54523">
    <property type="entry name" value="Pili subunits"/>
    <property type="match status" value="1"/>
</dbReference>
<evidence type="ECO:0000259" key="12">
    <source>
        <dbReference type="Pfam" id="PF12019"/>
    </source>
</evidence>
<protein>
    <recommendedName>
        <fullName evidence="2">Type II secretion system protein H</fullName>
    </recommendedName>
    <alternativeName>
        <fullName evidence="10">General secretion pathway protein H</fullName>
    </alternativeName>
</protein>
<keyword evidence="8 11" id="KW-0472">Membrane</keyword>
<dbReference type="InterPro" id="IPR012902">
    <property type="entry name" value="N_methyl_site"/>
</dbReference>
<keyword evidence="6 11" id="KW-0812">Transmembrane</keyword>
<dbReference type="Proteomes" id="UP000243750">
    <property type="component" value="Unassembled WGS sequence"/>
</dbReference>
<reference evidence="13 15" key="1">
    <citation type="submission" date="2017-09" db="EMBL/GenBank/DDBJ databases">
        <title>Bacterial and phytoplankton interrelationship in Kongsfjorden, an Arctic fjord.</title>
        <authorList>
            <person name="Sinha R."/>
            <person name="Krishnan K."/>
        </authorList>
    </citation>
    <scope>NUCLEOTIDE SEQUENCE [LARGE SCALE GENOMIC DNA]</scope>
    <source>
        <strain evidence="13 15">58</strain>
    </source>
</reference>
<evidence type="ECO:0000256" key="10">
    <source>
        <dbReference type="ARBA" id="ARBA00030775"/>
    </source>
</evidence>
<evidence type="ECO:0000256" key="6">
    <source>
        <dbReference type="ARBA" id="ARBA00022692"/>
    </source>
</evidence>
<feature type="domain" description="General secretion pathway GspH" evidence="12">
    <location>
        <begin position="80"/>
        <end position="174"/>
    </location>
</feature>
<dbReference type="GO" id="GO:0005886">
    <property type="term" value="C:plasma membrane"/>
    <property type="evidence" value="ECO:0007669"/>
    <property type="project" value="UniProtKB-SubCell"/>
</dbReference>
<dbReference type="EMBL" id="CP033116">
    <property type="protein sequence ID" value="QFY58110.1"/>
    <property type="molecule type" value="Genomic_DNA"/>
</dbReference>
<dbReference type="Pfam" id="PF07963">
    <property type="entry name" value="N_methyl"/>
    <property type="match status" value="1"/>
</dbReference>
<sequence>MPGQRSTCRPKDSTGYRAQEDVDGVAFYSAGTDRRVVLMKSVKGFTLIELMVTIAVAAILVSIAVPSFRNLIISNRLNSQATELVDAISFARSESIKRNRTVVLCRVADAGDDECASGSPWVNWVIMDTVDDQILREGEINTYGNSVRVTSSLTNDLVRFGADGLARNGTTIIAGEEEIEVCATSGQDPIRNITFGAASRISVTRDSGNCS</sequence>
<name>A0AA91Z7G9_9GAMM</name>
<evidence type="ECO:0000256" key="5">
    <source>
        <dbReference type="ARBA" id="ARBA00022519"/>
    </source>
</evidence>
<dbReference type="GO" id="GO:0015627">
    <property type="term" value="C:type II protein secretion system complex"/>
    <property type="evidence" value="ECO:0007669"/>
    <property type="project" value="InterPro"/>
</dbReference>
<accession>A0AA91Z7G9</accession>
<evidence type="ECO:0000256" key="9">
    <source>
        <dbReference type="ARBA" id="ARBA00025772"/>
    </source>
</evidence>
<keyword evidence="5" id="KW-0997">Cell inner membrane</keyword>
<dbReference type="InterPro" id="IPR045584">
    <property type="entry name" value="Pilin-like"/>
</dbReference>
<dbReference type="Pfam" id="PF12019">
    <property type="entry name" value="GspH"/>
    <property type="match status" value="1"/>
</dbReference>
<keyword evidence="16" id="KW-1185">Reference proteome</keyword>
<evidence type="ECO:0000256" key="4">
    <source>
        <dbReference type="ARBA" id="ARBA00022481"/>
    </source>
</evidence>
<dbReference type="EMBL" id="NWMT01000056">
    <property type="protein sequence ID" value="PCD00820.1"/>
    <property type="molecule type" value="Genomic_DNA"/>
</dbReference>
<gene>
    <name evidence="13" type="ORF">CO192_03215</name>
    <name evidence="14" type="ORF">EAO82_18090</name>
</gene>
<organism evidence="13 15">
    <name type="scientific">Halopseudomonas pelagia</name>
    <dbReference type="NCBI Taxonomy" id="553151"/>
    <lineage>
        <taxon>Bacteria</taxon>
        <taxon>Pseudomonadati</taxon>
        <taxon>Pseudomonadota</taxon>
        <taxon>Gammaproteobacteria</taxon>
        <taxon>Pseudomonadales</taxon>
        <taxon>Pseudomonadaceae</taxon>
        <taxon>Halopseudomonas</taxon>
    </lineage>
</organism>
<evidence type="ECO:0000256" key="8">
    <source>
        <dbReference type="ARBA" id="ARBA00023136"/>
    </source>
</evidence>
<keyword evidence="3" id="KW-1003">Cell membrane</keyword>
<keyword evidence="4" id="KW-0488">Methylation</keyword>
<evidence type="ECO:0000256" key="3">
    <source>
        <dbReference type="ARBA" id="ARBA00022475"/>
    </source>
</evidence>
<keyword evidence="7 11" id="KW-1133">Transmembrane helix</keyword>
<evidence type="ECO:0000256" key="1">
    <source>
        <dbReference type="ARBA" id="ARBA00004377"/>
    </source>
</evidence>
<comment type="similarity">
    <text evidence="9">Belongs to the GSP H family.</text>
</comment>
<dbReference type="NCBIfam" id="TIGR02532">
    <property type="entry name" value="IV_pilin_GFxxxE"/>
    <property type="match status" value="1"/>
</dbReference>
<evidence type="ECO:0000256" key="2">
    <source>
        <dbReference type="ARBA" id="ARBA00021549"/>
    </source>
</evidence>
<feature type="transmembrane region" description="Helical" evidence="11">
    <location>
        <begin position="44"/>
        <end position="65"/>
    </location>
</feature>
<comment type="subcellular location">
    <subcellularLocation>
        <location evidence="1">Cell inner membrane</location>
        <topology evidence="1">Single-pass membrane protein</topology>
    </subcellularLocation>
</comment>
<dbReference type="PROSITE" id="PS00409">
    <property type="entry name" value="PROKAR_NTER_METHYL"/>
    <property type="match status" value="1"/>
</dbReference>
<dbReference type="AlphaFoldDB" id="A0AA91Z7G9"/>
<evidence type="ECO:0000313" key="14">
    <source>
        <dbReference type="EMBL" id="QFY58110.1"/>
    </source>
</evidence>